<organism evidence="2 3">
    <name type="scientific">Candidatus Zambryskibacteria bacterium RIFCSPLOWO2_01_FULL_45_21</name>
    <dbReference type="NCBI Taxonomy" id="1802761"/>
    <lineage>
        <taxon>Bacteria</taxon>
        <taxon>Candidatus Zambryskiibacteriota</taxon>
    </lineage>
</organism>
<dbReference type="EMBL" id="MHWE01000006">
    <property type="protein sequence ID" value="OHB04487.1"/>
    <property type="molecule type" value="Genomic_DNA"/>
</dbReference>
<dbReference type="Pfam" id="PF13529">
    <property type="entry name" value="Peptidase_C39_2"/>
    <property type="match status" value="1"/>
</dbReference>
<gene>
    <name evidence="2" type="ORF">A3B14_03590</name>
</gene>
<protein>
    <recommendedName>
        <fullName evidence="1">Peptidase C39 domain-containing protein</fullName>
    </recommendedName>
</protein>
<dbReference type="Proteomes" id="UP000176800">
    <property type="component" value="Unassembled WGS sequence"/>
</dbReference>
<dbReference type="AlphaFoldDB" id="A0A1G2U4P3"/>
<evidence type="ECO:0000313" key="3">
    <source>
        <dbReference type="Proteomes" id="UP000176800"/>
    </source>
</evidence>
<dbReference type="InterPro" id="IPR039564">
    <property type="entry name" value="Peptidase_C39-like"/>
</dbReference>
<evidence type="ECO:0000313" key="2">
    <source>
        <dbReference type="EMBL" id="OHB04487.1"/>
    </source>
</evidence>
<comment type="caution">
    <text evidence="2">The sequence shown here is derived from an EMBL/GenBank/DDBJ whole genome shotgun (WGS) entry which is preliminary data.</text>
</comment>
<dbReference type="GO" id="GO:0005524">
    <property type="term" value="F:ATP binding"/>
    <property type="evidence" value="ECO:0007669"/>
    <property type="project" value="InterPro"/>
</dbReference>
<accession>A0A1G2U4P3</accession>
<proteinExistence type="predicted"/>
<name>A0A1G2U4P3_9BACT</name>
<dbReference type="PROSITE" id="PS50990">
    <property type="entry name" value="PEPTIDASE_C39"/>
    <property type="match status" value="1"/>
</dbReference>
<dbReference type="GO" id="GO:0016020">
    <property type="term" value="C:membrane"/>
    <property type="evidence" value="ECO:0007669"/>
    <property type="project" value="InterPro"/>
</dbReference>
<dbReference type="Gene3D" id="3.90.70.10">
    <property type="entry name" value="Cysteine proteinases"/>
    <property type="match status" value="1"/>
</dbReference>
<dbReference type="GO" id="GO:0008233">
    <property type="term" value="F:peptidase activity"/>
    <property type="evidence" value="ECO:0007669"/>
    <property type="project" value="InterPro"/>
</dbReference>
<evidence type="ECO:0000259" key="1">
    <source>
        <dbReference type="PROSITE" id="PS50990"/>
    </source>
</evidence>
<feature type="domain" description="Peptidase C39" evidence="1">
    <location>
        <begin position="9"/>
        <end position="140"/>
    </location>
</feature>
<reference evidence="2 3" key="1">
    <citation type="journal article" date="2016" name="Nat. Commun.">
        <title>Thousands of microbial genomes shed light on interconnected biogeochemical processes in an aquifer system.</title>
        <authorList>
            <person name="Anantharaman K."/>
            <person name="Brown C.T."/>
            <person name="Hug L.A."/>
            <person name="Sharon I."/>
            <person name="Castelle C.J."/>
            <person name="Probst A.J."/>
            <person name="Thomas B.C."/>
            <person name="Singh A."/>
            <person name="Wilkins M.J."/>
            <person name="Karaoz U."/>
            <person name="Brodie E.L."/>
            <person name="Williams K.H."/>
            <person name="Hubbard S.S."/>
            <person name="Banfield J.F."/>
        </authorList>
    </citation>
    <scope>NUCLEOTIDE SEQUENCE [LARGE SCALE GENOMIC DNA]</scope>
</reference>
<dbReference type="GO" id="GO:0006508">
    <property type="term" value="P:proteolysis"/>
    <property type="evidence" value="ECO:0007669"/>
    <property type="project" value="InterPro"/>
</dbReference>
<dbReference type="InterPro" id="IPR005074">
    <property type="entry name" value="Peptidase_C39"/>
</dbReference>
<sequence>MRLNVPYFKQDFIYSCGPAAVQMVLAYFHIRESESNLIEELGVSEEMWSSNSLMIEVFRKRGLYCYVNKDGTLEQIKNFLEEGIPVVVNYIEPSAEDGHFAVVVNLTDSVIVLNDPWNGENFVLNREEFLNRWHSKYDDASRWYLAVSDKDFDLGKRYRPV</sequence>